<gene>
    <name evidence="8" type="ORF">SPLIT_LOCUS608</name>
</gene>
<evidence type="ECO:0000256" key="1">
    <source>
        <dbReference type="ARBA" id="ARBA00022723"/>
    </source>
</evidence>
<sequence>MSCVIDGCHSHSGRKENSGEKIHFHSFPKNENIKEEWIRRVGRPDWKWKTHSRICSKHFSPDNYLHNEYSTKRRLKFDAVPLINLSEADSMSSERRHIHSIPPAVQGQGISTTSEHGHVQCISSAVIPFDYSRRKSSLALQELEGQENRKPQMEINTAIVSTIKRKCSYSECGTSFGRDEASAEKKIKLLEKQVQVLKNVLNRRLRKINTLTKRLSRLSKKNEDLYTIVIEKLGQENIET</sequence>
<organism evidence="8 9">
    <name type="scientific">Spodoptera littoralis</name>
    <name type="common">Egyptian cotton leafworm</name>
    <dbReference type="NCBI Taxonomy" id="7109"/>
    <lineage>
        <taxon>Eukaryota</taxon>
        <taxon>Metazoa</taxon>
        <taxon>Ecdysozoa</taxon>
        <taxon>Arthropoda</taxon>
        <taxon>Hexapoda</taxon>
        <taxon>Insecta</taxon>
        <taxon>Pterygota</taxon>
        <taxon>Neoptera</taxon>
        <taxon>Endopterygota</taxon>
        <taxon>Lepidoptera</taxon>
        <taxon>Glossata</taxon>
        <taxon>Ditrysia</taxon>
        <taxon>Noctuoidea</taxon>
        <taxon>Noctuidae</taxon>
        <taxon>Amphipyrinae</taxon>
        <taxon>Spodoptera</taxon>
    </lineage>
</organism>
<evidence type="ECO:0000313" key="8">
    <source>
        <dbReference type="EMBL" id="CAH1635246.1"/>
    </source>
</evidence>
<evidence type="ECO:0000313" key="9">
    <source>
        <dbReference type="Proteomes" id="UP001153321"/>
    </source>
</evidence>
<evidence type="ECO:0000259" key="7">
    <source>
        <dbReference type="PROSITE" id="PS50950"/>
    </source>
</evidence>
<dbReference type="Proteomes" id="UP001153321">
    <property type="component" value="Chromosome 10"/>
</dbReference>
<evidence type="ECO:0000256" key="3">
    <source>
        <dbReference type="ARBA" id="ARBA00022833"/>
    </source>
</evidence>
<dbReference type="InterPro" id="IPR006612">
    <property type="entry name" value="THAP_Znf"/>
</dbReference>
<feature type="coiled-coil region" evidence="6">
    <location>
        <begin position="180"/>
        <end position="207"/>
    </location>
</feature>
<keyword evidence="1" id="KW-0479">Metal-binding</keyword>
<dbReference type="PANTHER" id="PTHR46927:SF3">
    <property type="entry name" value="THAP-TYPE DOMAIN-CONTAINING PROTEIN"/>
    <property type="match status" value="1"/>
</dbReference>
<keyword evidence="6" id="KW-0175">Coiled coil</keyword>
<protein>
    <recommendedName>
        <fullName evidence="7">THAP-type domain-containing protein</fullName>
    </recommendedName>
</protein>
<dbReference type="Pfam" id="PF05485">
    <property type="entry name" value="THAP"/>
    <property type="match status" value="1"/>
</dbReference>
<keyword evidence="9" id="KW-1185">Reference proteome</keyword>
<keyword evidence="3" id="KW-0862">Zinc</keyword>
<dbReference type="SUPFAM" id="SSF57716">
    <property type="entry name" value="Glucocorticoid receptor-like (DNA-binding domain)"/>
    <property type="match status" value="1"/>
</dbReference>
<dbReference type="SMART" id="SM00980">
    <property type="entry name" value="THAP"/>
    <property type="match status" value="1"/>
</dbReference>
<name>A0A9P0HVQ7_SPOLI</name>
<dbReference type="InterPro" id="IPR038441">
    <property type="entry name" value="THAP_Znf_sf"/>
</dbReference>
<dbReference type="PANTHER" id="PTHR46927">
    <property type="entry name" value="AGAP005574-PA"/>
    <property type="match status" value="1"/>
</dbReference>
<dbReference type="GO" id="GO:0008270">
    <property type="term" value="F:zinc ion binding"/>
    <property type="evidence" value="ECO:0007669"/>
    <property type="project" value="UniProtKB-KW"/>
</dbReference>
<evidence type="ECO:0000256" key="6">
    <source>
        <dbReference type="SAM" id="Coils"/>
    </source>
</evidence>
<dbReference type="InterPro" id="IPR052224">
    <property type="entry name" value="THAP_domain_protein"/>
</dbReference>
<evidence type="ECO:0000256" key="2">
    <source>
        <dbReference type="ARBA" id="ARBA00022771"/>
    </source>
</evidence>
<keyword evidence="4 5" id="KW-0238">DNA-binding</keyword>
<dbReference type="GO" id="GO:0003677">
    <property type="term" value="F:DNA binding"/>
    <property type="evidence" value="ECO:0007669"/>
    <property type="project" value="UniProtKB-UniRule"/>
</dbReference>
<reference evidence="8" key="1">
    <citation type="submission" date="2022-02" db="EMBL/GenBank/DDBJ databases">
        <authorList>
            <person name="King R."/>
        </authorList>
    </citation>
    <scope>NUCLEOTIDE SEQUENCE</scope>
</reference>
<proteinExistence type="predicted"/>
<dbReference type="AlphaFoldDB" id="A0A9P0HVQ7"/>
<dbReference type="SMART" id="SM00692">
    <property type="entry name" value="DM3"/>
    <property type="match status" value="1"/>
</dbReference>
<dbReference type="PROSITE" id="PS50950">
    <property type="entry name" value="ZF_THAP"/>
    <property type="match status" value="1"/>
</dbReference>
<dbReference type="EMBL" id="LR824541">
    <property type="protein sequence ID" value="CAH1635246.1"/>
    <property type="molecule type" value="Genomic_DNA"/>
</dbReference>
<feature type="domain" description="THAP-type" evidence="7">
    <location>
        <begin position="1"/>
        <end position="84"/>
    </location>
</feature>
<accession>A0A9P0HVQ7</accession>
<evidence type="ECO:0000256" key="4">
    <source>
        <dbReference type="ARBA" id="ARBA00023125"/>
    </source>
</evidence>
<dbReference type="Gene3D" id="6.20.210.20">
    <property type="entry name" value="THAP domain"/>
    <property type="match status" value="1"/>
</dbReference>
<keyword evidence="2 5" id="KW-0863">Zinc-finger</keyword>
<evidence type="ECO:0000256" key="5">
    <source>
        <dbReference type="PROSITE-ProRule" id="PRU00309"/>
    </source>
</evidence>